<dbReference type="Pfam" id="PF02374">
    <property type="entry name" value="ArsA_ATPase"/>
    <property type="match status" value="1"/>
</dbReference>
<dbReference type="InterPro" id="IPR040612">
    <property type="entry name" value="ArsA_HSP20-like"/>
</dbReference>
<feature type="region of interest" description="Disordered" evidence="2">
    <location>
        <begin position="136"/>
        <end position="157"/>
    </location>
</feature>
<evidence type="ECO:0000256" key="2">
    <source>
        <dbReference type="SAM" id="MobiDB-lite"/>
    </source>
</evidence>
<sequence length="430" mass="42956">MTRGAGAARTLLVTGPGGAGTTTVAAATALAQAAATGQDTLLLSAEPEARLGALLGIAALPSWPASPPLRMAPHCWVARLDPAERGRAGAAAVQEEAAGLFEALGAAPLDDGEVPDLPGTGPPALLEALHRLATGRARPPAGEDAPGAVRPGGPGSGPAGWGCAVVDMGPWGEALRAVGLPQELAPLLRRLRPAGAADRAGAPAGERAGEPAGERGEGRWPWLAQLAGLPRLPARRLAETAGRWAAALTAVGGLLAAPGTGVRLVAEPGPQATEAVRLALAGLALHGVALESVVANRLLPGGSPDSWLAGLAARQRAGLTRLMDLAAELPLHRVAHLGRPAAGVPALAGLGIPAAGRPVPAPAPEATDGALRLPLPGIRRDELQLVRHGGQLIVTAGPFRRRLPVPPGCHSRPISGAVLDGGALTVRFAG</sequence>
<dbReference type="EMBL" id="FOLM01000005">
    <property type="protein sequence ID" value="SFC72324.1"/>
    <property type="molecule type" value="Genomic_DNA"/>
</dbReference>
<gene>
    <name evidence="5" type="ORF">SAMN05421773_105223</name>
</gene>
<evidence type="ECO:0000259" key="4">
    <source>
        <dbReference type="Pfam" id="PF17886"/>
    </source>
</evidence>
<keyword evidence="6" id="KW-1185">Reference proteome</keyword>
<dbReference type="STRING" id="910347.SAMN05421773_105223"/>
<feature type="region of interest" description="Disordered" evidence="2">
    <location>
        <begin position="196"/>
        <end position="217"/>
    </location>
</feature>
<comment type="similarity">
    <text evidence="1">Belongs to the arsA ATPase family.</text>
</comment>
<dbReference type="InterPro" id="IPR025723">
    <property type="entry name" value="ArsA/GET3_ATPase-like"/>
</dbReference>
<evidence type="ECO:0000313" key="6">
    <source>
        <dbReference type="Proteomes" id="UP000199207"/>
    </source>
</evidence>
<organism evidence="5 6">
    <name type="scientific">Streptomyces aidingensis</name>
    <dbReference type="NCBI Taxonomy" id="910347"/>
    <lineage>
        <taxon>Bacteria</taxon>
        <taxon>Bacillati</taxon>
        <taxon>Actinomycetota</taxon>
        <taxon>Actinomycetes</taxon>
        <taxon>Kitasatosporales</taxon>
        <taxon>Streptomycetaceae</taxon>
        <taxon>Streptomyces</taxon>
    </lineage>
</organism>
<dbReference type="InterPro" id="IPR008978">
    <property type="entry name" value="HSP20-like_chaperone"/>
</dbReference>
<dbReference type="Pfam" id="PF17886">
    <property type="entry name" value="ArsA_HSP20"/>
    <property type="match status" value="1"/>
</dbReference>
<dbReference type="InterPro" id="IPR027417">
    <property type="entry name" value="P-loop_NTPase"/>
</dbReference>
<dbReference type="Gene3D" id="2.60.40.790">
    <property type="match status" value="1"/>
</dbReference>
<evidence type="ECO:0000256" key="1">
    <source>
        <dbReference type="ARBA" id="ARBA00011040"/>
    </source>
</evidence>
<name>A0A1I1LGU2_9ACTN</name>
<feature type="compositionally biased region" description="Basic and acidic residues" evidence="2">
    <location>
        <begin position="207"/>
        <end position="217"/>
    </location>
</feature>
<feature type="compositionally biased region" description="Low complexity" evidence="2">
    <location>
        <begin position="196"/>
        <end position="206"/>
    </location>
</feature>
<protein>
    <submittedName>
        <fullName evidence="5">Arsenite-transporting ATPase</fullName>
    </submittedName>
</protein>
<evidence type="ECO:0000259" key="3">
    <source>
        <dbReference type="Pfam" id="PF02374"/>
    </source>
</evidence>
<dbReference type="AlphaFoldDB" id="A0A1I1LGU2"/>
<dbReference type="Proteomes" id="UP000199207">
    <property type="component" value="Unassembled WGS sequence"/>
</dbReference>
<feature type="domain" description="ArsA/GET3 Anion-transporting ATPase-like" evidence="3">
    <location>
        <begin position="9"/>
        <end position="51"/>
    </location>
</feature>
<evidence type="ECO:0000313" key="5">
    <source>
        <dbReference type="EMBL" id="SFC72324.1"/>
    </source>
</evidence>
<reference evidence="5 6" key="1">
    <citation type="submission" date="2016-10" db="EMBL/GenBank/DDBJ databases">
        <authorList>
            <person name="de Groot N.N."/>
        </authorList>
    </citation>
    <scope>NUCLEOTIDE SEQUENCE [LARGE SCALE GENOMIC DNA]</scope>
    <source>
        <strain evidence="5 6">CGMCC 4.5739</strain>
    </source>
</reference>
<accession>A0A1I1LGU2</accession>
<proteinExistence type="inferred from homology"/>
<dbReference type="OrthoDB" id="9780677at2"/>
<feature type="domain" description="ArsA HSP20-like" evidence="4">
    <location>
        <begin position="371"/>
        <end position="428"/>
    </location>
</feature>
<dbReference type="CDD" id="cd06464">
    <property type="entry name" value="ACD_sHsps-like"/>
    <property type="match status" value="1"/>
</dbReference>
<dbReference type="Gene3D" id="3.40.50.300">
    <property type="entry name" value="P-loop containing nucleotide triphosphate hydrolases"/>
    <property type="match status" value="1"/>
</dbReference>
<dbReference type="RefSeq" id="WP_093838793.1">
    <property type="nucleotide sequence ID" value="NZ_FOLM01000005.1"/>
</dbReference>
<dbReference type="SUPFAM" id="SSF52540">
    <property type="entry name" value="P-loop containing nucleoside triphosphate hydrolases"/>
    <property type="match status" value="1"/>
</dbReference>